<comment type="caution">
    <text evidence="5">The sequence shown here is derived from an EMBL/GenBank/DDBJ whole genome shotgun (WGS) entry which is preliminary data.</text>
</comment>
<keyword evidence="6" id="KW-1185">Reference proteome</keyword>
<dbReference type="PANTHER" id="PTHR47894">
    <property type="entry name" value="HTH-TYPE TRANSCRIPTIONAL REGULATOR GADX"/>
    <property type="match status" value="1"/>
</dbReference>
<evidence type="ECO:0000259" key="4">
    <source>
        <dbReference type="PROSITE" id="PS01124"/>
    </source>
</evidence>
<reference evidence="5" key="1">
    <citation type="submission" date="2022-07" db="EMBL/GenBank/DDBJ databases">
        <title>Parvularcula maris sp. nov., an algicidal bacterium isolated from seawater.</title>
        <authorList>
            <person name="Li F."/>
        </authorList>
    </citation>
    <scope>NUCLEOTIDE SEQUENCE</scope>
    <source>
        <strain evidence="5">BGMRC 0090</strain>
    </source>
</reference>
<keyword evidence="3" id="KW-0804">Transcription</keyword>
<gene>
    <name evidence="5" type="ORF">NOG11_13475</name>
</gene>
<dbReference type="InterPro" id="IPR009057">
    <property type="entry name" value="Homeodomain-like_sf"/>
</dbReference>
<dbReference type="GO" id="GO:0003700">
    <property type="term" value="F:DNA-binding transcription factor activity"/>
    <property type="evidence" value="ECO:0007669"/>
    <property type="project" value="InterPro"/>
</dbReference>
<evidence type="ECO:0000313" key="6">
    <source>
        <dbReference type="Proteomes" id="UP001142610"/>
    </source>
</evidence>
<dbReference type="AlphaFoldDB" id="A0A9X2RIR9"/>
<feature type="domain" description="HTH araC/xylS-type" evidence="4">
    <location>
        <begin position="264"/>
        <end position="341"/>
    </location>
</feature>
<sequence>MDDRTSMGDQVPSAALRALRRWADRAGVNVDAMADEIGVALPQSSGTLPLKGFLQLQSGLNRLAERRFSSSIESSSYNPGILGGRIDLAMSRLPTRGTLRDAMRTMAMAVNAQQGREVAQIEARPGLLGFVLDDRALFNPEDDPEFAQFSMETALLRIHAVLRLIIPQAAAGGFRAVELRRTTGPSPVPFDNYAETRLARERYGLFYDQTAAERVQTFPPPSTLSHEAVAEEQIRMLSGRVDERTFAGRVRLLIEEGTGDQSGVARALGMSVATLRRRLCEEGASFRLIRTQALTSKAEVMLRTAEPLAQIAVKLGFADVRSFSRAYKSWTGFTPNEHRRRVRN</sequence>
<dbReference type="InterPro" id="IPR020449">
    <property type="entry name" value="Tscrpt_reg_AraC-type_HTH"/>
</dbReference>
<evidence type="ECO:0000313" key="5">
    <source>
        <dbReference type="EMBL" id="MCQ8186390.1"/>
    </source>
</evidence>
<evidence type="ECO:0000256" key="3">
    <source>
        <dbReference type="ARBA" id="ARBA00023163"/>
    </source>
</evidence>
<protein>
    <submittedName>
        <fullName evidence="5">Helix-turn-helix transcriptional regulator</fullName>
    </submittedName>
</protein>
<dbReference type="EMBL" id="JANIBC010000017">
    <property type="protein sequence ID" value="MCQ8186390.1"/>
    <property type="molecule type" value="Genomic_DNA"/>
</dbReference>
<accession>A0A9X2RIR9</accession>
<dbReference type="SUPFAM" id="SSF46689">
    <property type="entry name" value="Homeodomain-like"/>
    <property type="match status" value="1"/>
</dbReference>
<dbReference type="PROSITE" id="PS00041">
    <property type="entry name" value="HTH_ARAC_FAMILY_1"/>
    <property type="match status" value="1"/>
</dbReference>
<evidence type="ECO:0000256" key="1">
    <source>
        <dbReference type="ARBA" id="ARBA00023015"/>
    </source>
</evidence>
<dbReference type="Proteomes" id="UP001142610">
    <property type="component" value="Unassembled WGS sequence"/>
</dbReference>
<dbReference type="PRINTS" id="PR00032">
    <property type="entry name" value="HTHARAC"/>
</dbReference>
<dbReference type="SMART" id="SM00342">
    <property type="entry name" value="HTH_ARAC"/>
    <property type="match status" value="1"/>
</dbReference>
<dbReference type="PROSITE" id="PS01124">
    <property type="entry name" value="HTH_ARAC_FAMILY_2"/>
    <property type="match status" value="1"/>
</dbReference>
<evidence type="ECO:0000256" key="2">
    <source>
        <dbReference type="ARBA" id="ARBA00023125"/>
    </source>
</evidence>
<keyword evidence="1" id="KW-0805">Transcription regulation</keyword>
<dbReference type="PANTHER" id="PTHR47894:SF1">
    <property type="entry name" value="HTH-TYPE TRANSCRIPTIONAL REGULATOR VQSM"/>
    <property type="match status" value="1"/>
</dbReference>
<name>A0A9X2RIR9_9PROT</name>
<organism evidence="5 6">
    <name type="scientific">Parvularcula maris</name>
    <dbReference type="NCBI Taxonomy" id="2965077"/>
    <lineage>
        <taxon>Bacteria</taxon>
        <taxon>Pseudomonadati</taxon>
        <taxon>Pseudomonadota</taxon>
        <taxon>Alphaproteobacteria</taxon>
        <taxon>Parvularculales</taxon>
        <taxon>Parvularculaceae</taxon>
        <taxon>Parvularcula</taxon>
    </lineage>
</organism>
<dbReference type="RefSeq" id="WP_256620306.1">
    <property type="nucleotide sequence ID" value="NZ_JANIBC010000017.1"/>
</dbReference>
<dbReference type="GO" id="GO:0005829">
    <property type="term" value="C:cytosol"/>
    <property type="evidence" value="ECO:0007669"/>
    <property type="project" value="TreeGrafter"/>
</dbReference>
<dbReference type="InterPro" id="IPR018062">
    <property type="entry name" value="HTH_AraC-typ_CS"/>
</dbReference>
<dbReference type="InterPro" id="IPR018060">
    <property type="entry name" value="HTH_AraC"/>
</dbReference>
<dbReference type="GO" id="GO:0000976">
    <property type="term" value="F:transcription cis-regulatory region binding"/>
    <property type="evidence" value="ECO:0007669"/>
    <property type="project" value="TreeGrafter"/>
</dbReference>
<proteinExistence type="predicted"/>
<dbReference type="Gene3D" id="1.10.10.60">
    <property type="entry name" value="Homeodomain-like"/>
    <property type="match status" value="1"/>
</dbReference>
<keyword evidence="2" id="KW-0238">DNA-binding</keyword>
<dbReference type="Pfam" id="PF12833">
    <property type="entry name" value="HTH_18"/>
    <property type="match status" value="1"/>
</dbReference>